<dbReference type="PROSITE" id="PS50005">
    <property type="entry name" value="TPR"/>
    <property type="match status" value="1"/>
</dbReference>
<name>A0ABX1D8X8_9FLAO</name>
<keyword evidence="3" id="KW-1185">Reference proteome</keyword>
<sequence>MIYRILLLLQLPLCVMGQTSLEQIPSLIENKQFELAEKQVAEVLKTNPENLKAVELLGDAYSHQKKWDAAIEEYNKLVEAAPKNANYHYKYGGALGMKALENKMKSIGFIGDVKDAFLTAAELDPNHMGARWALVELYMQLPGILGGSKTKALKFANELEALSKVDGYLAKGYIYEYDDEPELAEKHYKMAVKTGGSLLCYDKLTQFYLGQNQPEKALANLYEAYKKHQKESLLKQIKAIEDKLQ</sequence>
<reference evidence="2 3" key="1">
    <citation type="submission" date="2020-03" db="EMBL/GenBank/DDBJ databases">
        <title>Tamlana sp. nov, isolated from XXX.</title>
        <authorList>
            <person name="Cao W.R."/>
        </authorList>
    </citation>
    <scope>NUCLEOTIDE SEQUENCE [LARGE SCALE GENOMIC DNA]</scope>
    <source>
        <strain evidence="2 3">HST1-43</strain>
    </source>
</reference>
<dbReference type="EMBL" id="JAAVJS010000005">
    <property type="protein sequence ID" value="NJX14799.1"/>
    <property type="molecule type" value="Genomic_DNA"/>
</dbReference>
<evidence type="ECO:0000313" key="3">
    <source>
        <dbReference type="Proteomes" id="UP000760545"/>
    </source>
</evidence>
<dbReference type="Proteomes" id="UP000760545">
    <property type="component" value="Unassembled WGS sequence"/>
</dbReference>
<dbReference type="RefSeq" id="WP_167917039.1">
    <property type="nucleotide sequence ID" value="NZ_JAAVJS010000005.1"/>
</dbReference>
<dbReference type="InterPro" id="IPR019734">
    <property type="entry name" value="TPR_rpt"/>
</dbReference>
<feature type="repeat" description="TPR" evidence="1">
    <location>
        <begin position="51"/>
        <end position="84"/>
    </location>
</feature>
<organism evidence="2 3">
    <name type="scientific">Tamlana crocina</name>
    <dbReference type="NCBI Taxonomy" id="393006"/>
    <lineage>
        <taxon>Bacteria</taxon>
        <taxon>Pseudomonadati</taxon>
        <taxon>Bacteroidota</taxon>
        <taxon>Flavobacteriia</taxon>
        <taxon>Flavobacteriales</taxon>
        <taxon>Flavobacteriaceae</taxon>
        <taxon>Tamlana</taxon>
    </lineage>
</organism>
<dbReference type="SUPFAM" id="SSF48452">
    <property type="entry name" value="TPR-like"/>
    <property type="match status" value="2"/>
</dbReference>
<comment type="caution">
    <text evidence="2">The sequence shown here is derived from an EMBL/GenBank/DDBJ whole genome shotgun (WGS) entry which is preliminary data.</text>
</comment>
<proteinExistence type="predicted"/>
<dbReference type="SMART" id="SM00028">
    <property type="entry name" value="TPR"/>
    <property type="match status" value="2"/>
</dbReference>
<dbReference type="InterPro" id="IPR011990">
    <property type="entry name" value="TPR-like_helical_dom_sf"/>
</dbReference>
<dbReference type="Pfam" id="PF13432">
    <property type="entry name" value="TPR_16"/>
    <property type="match status" value="1"/>
</dbReference>
<gene>
    <name evidence="2" type="ORF">HC176_04800</name>
</gene>
<dbReference type="Gene3D" id="1.25.40.10">
    <property type="entry name" value="Tetratricopeptide repeat domain"/>
    <property type="match status" value="2"/>
</dbReference>
<evidence type="ECO:0000256" key="1">
    <source>
        <dbReference type="PROSITE-ProRule" id="PRU00339"/>
    </source>
</evidence>
<protein>
    <submittedName>
        <fullName evidence="2">Tetratricopeptide repeat protein</fullName>
    </submittedName>
</protein>
<evidence type="ECO:0000313" key="2">
    <source>
        <dbReference type="EMBL" id="NJX14799.1"/>
    </source>
</evidence>
<keyword evidence="1" id="KW-0802">TPR repeat</keyword>
<accession>A0ABX1D8X8</accession>